<organism evidence="8 9">
    <name type="scientific">Aciduricibacillus chroicocephali</name>
    <dbReference type="NCBI Taxonomy" id="3054939"/>
    <lineage>
        <taxon>Bacteria</taxon>
        <taxon>Bacillati</taxon>
        <taxon>Bacillota</taxon>
        <taxon>Bacilli</taxon>
        <taxon>Bacillales</taxon>
        <taxon>Bacillaceae</taxon>
        <taxon>Aciduricibacillus</taxon>
    </lineage>
</organism>
<dbReference type="RefSeq" id="WP_348025539.1">
    <property type="nucleotide sequence ID" value="NZ_CP129113.1"/>
</dbReference>
<comment type="subcellular location">
    <subcellularLocation>
        <location evidence="1">Cell envelope</location>
    </subcellularLocation>
</comment>
<keyword evidence="6" id="KW-0472">Membrane</keyword>
<feature type="domain" description="Thioredoxin" evidence="7">
    <location>
        <begin position="47"/>
        <end position="189"/>
    </location>
</feature>
<keyword evidence="9" id="KW-1185">Reference proteome</keyword>
<sequence>MSLEDRINSKKGKKRKRLLFRSAILVVLVGATTFALISNFTRDKETYAEGDKAPDFKLSQLNKANPEDAVQLSKLKEKGIMLNFWATYCPPCEREMPYIQSMYDKYKDQGIAIVSVNLDSTELVVQNFIDKYDLTFPVLRDKDMTVRDLYGIKPIPSSIFINPEGKIVRKVNGELDEDSLESYLKEIQSGQGGN</sequence>
<dbReference type="InterPro" id="IPR050553">
    <property type="entry name" value="Thioredoxin_ResA/DsbE_sf"/>
</dbReference>
<evidence type="ECO:0000256" key="4">
    <source>
        <dbReference type="ARBA" id="ARBA00023157"/>
    </source>
</evidence>
<dbReference type="PANTHER" id="PTHR42852">
    <property type="entry name" value="THIOL:DISULFIDE INTERCHANGE PROTEIN DSBE"/>
    <property type="match status" value="1"/>
</dbReference>
<evidence type="ECO:0000256" key="2">
    <source>
        <dbReference type="ARBA" id="ARBA00022748"/>
    </source>
</evidence>
<evidence type="ECO:0000313" key="8">
    <source>
        <dbReference type="EMBL" id="WLV23472.1"/>
    </source>
</evidence>
<dbReference type="InterPro" id="IPR000866">
    <property type="entry name" value="AhpC/TSA"/>
</dbReference>
<keyword evidence="4" id="KW-1015">Disulfide bond</keyword>
<evidence type="ECO:0000256" key="6">
    <source>
        <dbReference type="SAM" id="Phobius"/>
    </source>
</evidence>
<accession>A0ABY9KRY8</accession>
<protein>
    <submittedName>
        <fullName evidence="8">Thiol-disulfide oxidoreductase ResA</fullName>
    </submittedName>
</protein>
<keyword evidence="5" id="KW-0676">Redox-active center</keyword>
<evidence type="ECO:0000256" key="3">
    <source>
        <dbReference type="ARBA" id="ARBA00022968"/>
    </source>
</evidence>
<name>A0ABY9KRY8_9BACI</name>
<keyword evidence="6" id="KW-1133">Transmembrane helix</keyword>
<dbReference type="CDD" id="cd02966">
    <property type="entry name" value="TlpA_like_family"/>
    <property type="match status" value="1"/>
</dbReference>
<feature type="transmembrane region" description="Helical" evidence="6">
    <location>
        <begin position="18"/>
        <end position="37"/>
    </location>
</feature>
<dbReference type="EMBL" id="CP129113">
    <property type="protein sequence ID" value="WLV23472.1"/>
    <property type="molecule type" value="Genomic_DNA"/>
</dbReference>
<keyword evidence="3" id="KW-0735">Signal-anchor</keyword>
<dbReference type="PROSITE" id="PS51352">
    <property type="entry name" value="THIOREDOXIN_2"/>
    <property type="match status" value="1"/>
</dbReference>
<keyword evidence="6" id="KW-0812">Transmembrane</keyword>
<dbReference type="SUPFAM" id="SSF52833">
    <property type="entry name" value="Thioredoxin-like"/>
    <property type="match status" value="1"/>
</dbReference>
<dbReference type="PROSITE" id="PS00194">
    <property type="entry name" value="THIOREDOXIN_1"/>
    <property type="match status" value="1"/>
</dbReference>
<evidence type="ECO:0000313" key="9">
    <source>
        <dbReference type="Proteomes" id="UP001180087"/>
    </source>
</evidence>
<dbReference type="InterPro" id="IPR036249">
    <property type="entry name" value="Thioredoxin-like_sf"/>
</dbReference>
<proteinExistence type="predicted"/>
<reference evidence="8" key="1">
    <citation type="submission" date="2023-06" db="EMBL/GenBank/DDBJ databases">
        <title>A Treasure from Seagulls: Isolation and Description of Aciduricobacillus qingdaonensis gen. nov., sp. nov., a Rare Obligately Uric Acid-utilizing Member in the Family Bacillaceae.</title>
        <authorList>
            <person name="Liu W."/>
            <person name="Wang B."/>
        </authorList>
    </citation>
    <scope>NUCLEOTIDE SEQUENCE</scope>
    <source>
        <strain evidence="8">44XB</strain>
    </source>
</reference>
<dbReference type="NCBIfam" id="NF002854">
    <property type="entry name" value="PRK03147.1"/>
    <property type="match status" value="1"/>
</dbReference>
<evidence type="ECO:0000259" key="7">
    <source>
        <dbReference type="PROSITE" id="PS51352"/>
    </source>
</evidence>
<dbReference type="Pfam" id="PF00578">
    <property type="entry name" value="AhpC-TSA"/>
    <property type="match status" value="1"/>
</dbReference>
<gene>
    <name evidence="8" type="primary">resA</name>
    <name evidence="8" type="ORF">QR721_07330</name>
</gene>
<evidence type="ECO:0000256" key="5">
    <source>
        <dbReference type="ARBA" id="ARBA00023284"/>
    </source>
</evidence>
<dbReference type="InterPro" id="IPR017937">
    <property type="entry name" value="Thioredoxin_CS"/>
</dbReference>
<dbReference type="PANTHER" id="PTHR42852:SF6">
    <property type="entry name" value="THIOL:DISULFIDE INTERCHANGE PROTEIN DSBE"/>
    <property type="match status" value="1"/>
</dbReference>
<dbReference type="Gene3D" id="3.40.30.10">
    <property type="entry name" value="Glutaredoxin"/>
    <property type="match status" value="1"/>
</dbReference>
<dbReference type="InterPro" id="IPR013766">
    <property type="entry name" value="Thioredoxin_domain"/>
</dbReference>
<keyword evidence="2" id="KW-0201">Cytochrome c-type biogenesis</keyword>
<evidence type="ECO:0000256" key="1">
    <source>
        <dbReference type="ARBA" id="ARBA00004196"/>
    </source>
</evidence>
<dbReference type="Proteomes" id="UP001180087">
    <property type="component" value="Chromosome"/>
</dbReference>